<evidence type="ECO:0008006" key="3">
    <source>
        <dbReference type="Google" id="ProtNLM"/>
    </source>
</evidence>
<name>A0A9P3G942_9APHY</name>
<accession>A0A9P3G942</accession>
<sequence>MTICLDLPTGFSSLVHSISDADEVITEVEQCLRSLRQHRNTLAPISQLPQDIFLEIVAQLAAAYEVCEPDTFYGRGDHRPHRWILATHVCRSWRATILGCPRLWRRIYITPNKERVAAFLERSAGCALTFGSIDHSMFSGDNLETMFKKHGARLGAALNVEINGEGVRTLDDIGADDALHLPQLEALRVRLRVPDGTDCVSVLPGAIMPRLKFLSVSPAPLAILSRWVRPTLTRLHFHGTYDETSNPDFWVTLLSGLPDLVELHLECALAAVDPAFAERYPPKSRAHLPRLRELRLMDSDPDFATLFATSYAYLMQHLDFPHDADVHFYGRCVPTQCWLSQCQYALSCLAGASSISPASATVTPVLRPRAVELTLRCDHVELAFATPAPRVSCRELPSITQVALLLPERTALADCASLFALAKSFCSQDTPLTMTVSGRRHEDVWAQALGACFMCAHTLVVGAPYVRDLVDVVEGAVRAGTFSALATIRRVRVVVWRATPYGQARNSDEELTLTRLLVGLQELKVLGWDFEMLDLGAGWVPVEEAADACEELRALST</sequence>
<protein>
    <recommendedName>
        <fullName evidence="3">F-box domain-containing protein</fullName>
    </recommendedName>
</protein>
<keyword evidence="2" id="KW-1185">Reference proteome</keyword>
<dbReference type="EMBL" id="BPQB01000015">
    <property type="protein sequence ID" value="GJE90089.1"/>
    <property type="molecule type" value="Genomic_DNA"/>
</dbReference>
<dbReference type="Proteomes" id="UP000703269">
    <property type="component" value="Unassembled WGS sequence"/>
</dbReference>
<comment type="caution">
    <text evidence="1">The sequence shown here is derived from an EMBL/GenBank/DDBJ whole genome shotgun (WGS) entry which is preliminary data.</text>
</comment>
<reference evidence="1 2" key="1">
    <citation type="submission" date="2021-08" db="EMBL/GenBank/DDBJ databases">
        <title>Draft Genome Sequence of Phanerochaete sordida strain YK-624.</title>
        <authorList>
            <person name="Mori T."/>
            <person name="Dohra H."/>
            <person name="Suzuki T."/>
            <person name="Kawagishi H."/>
            <person name="Hirai H."/>
        </authorList>
    </citation>
    <scope>NUCLEOTIDE SEQUENCE [LARGE SCALE GENOMIC DNA]</scope>
    <source>
        <strain evidence="1 2">YK-624</strain>
    </source>
</reference>
<proteinExistence type="predicted"/>
<dbReference type="AlphaFoldDB" id="A0A9P3G942"/>
<evidence type="ECO:0000313" key="2">
    <source>
        <dbReference type="Proteomes" id="UP000703269"/>
    </source>
</evidence>
<organism evidence="1 2">
    <name type="scientific">Phanerochaete sordida</name>
    <dbReference type="NCBI Taxonomy" id="48140"/>
    <lineage>
        <taxon>Eukaryota</taxon>
        <taxon>Fungi</taxon>
        <taxon>Dikarya</taxon>
        <taxon>Basidiomycota</taxon>
        <taxon>Agaricomycotina</taxon>
        <taxon>Agaricomycetes</taxon>
        <taxon>Polyporales</taxon>
        <taxon>Phanerochaetaceae</taxon>
        <taxon>Phanerochaete</taxon>
    </lineage>
</organism>
<dbReference type="Gene3D" id="1.20.1280.50">
    <property type="match status" value="1"/>
</dbReference>
<evidence type="ECO:0000313" key="1">
    <source>
        <dbReference type="EMBL" id="GJE90089.1"/>
    </source>
</evidence>
<gene>
    <name evidence="1" type="ORF">PsYK624_062120</name>
</gene>
<dbReference type="OrthoDB" id="2754780at2759"/>